<name>A0ABP2EBN4_YERMW</name>
<accession>A0ABP2EBN4</accession>
<dbReference type="Proteomes" id="UP000003027">
    <property type="component" value="Unassembled WGS sequence"/>
</dbReference>
<sequence length="46" mass="5257">MEGFIESYQKSQREQILKIAHSLLAEGVDRTLVKEVTGLHDEDLTQ</sequence>
<gene>
    <name evidence="1" type="ORF">ymoll0001_18170</name>
</gene>
<organism evidence="1 2">
    <name type="scientific">Yersinia mollaretii (strain ATCC 43969 / DSM 18520 / CIP 103324 / CNY 7263 / WAIP 204)</name>
    <dbReference type="NCBI Taxonomy" id="349967"/>
    <lineage>
        <taxon>Bacteria</taxon>
        <taxon>Pseudomonadati</taxon>
        <taxon>Pseudomonadota</taxon>
        <taxon>Gammaproteobacteria</taxon>
        <taxon>Enterobacterales</taxon>
        <taxon>Yersiniaceae</taxon>
        <taxon>Yersinia</taxon>
    </lineage>
</organism>
<proteinExistence type="predicted"/>
<dbReference type="EMBL" id="AALD02000029">
    <property type="protein sequence ID" value="EEQ09832.1"/>
    <property type="molecule type" value="Genomic_DNA"/>
</dbReference>
<evidence type="ECO:0000313" key="2">
    <source>
        <dbReference type="Proteomes" id="UP000003027"/>
    </source>
</evidence>
<dbReference type="RefSeq" id="WP_004875981.1">
    <property type="nucleotide sequence ID" value="NZ_AALD02000029.1"/>
</dbReference>
<evidence type="ECO:0008006" key="3">
    <source>
        <dbReference type="Google" id="ProtNLM"/>
    </source>
</evidence>
<protein>
    <recommendedName>
        <fullName evidence="3">Transposase</fullName>
    </recommendedName>
</protein>
<evidence type="ECO:0000313" key="1">
    <source>
        <dbReference type="EMBL" id="EEQ09832.1"/>
    </source>
</evidence>
<reference evidence="1" key="1">
    <citation type="submission" date="2008-12" db="EMBL/GenBank/DDBJ databases">
        <title>Annotation of the Yersinia mollaretii ATCC 43969 genome.</title>
        <authorList>
            <person name="Read T.D."/>
            <person name="Akmal A."/>
            <person name="Bishop-Lilly K."/>
            <person name="Chen P.E."/>
            <person name="Cook C."/>
            <person name="Kiley M.P."/>
            <person name="Lentz S."/>
            <person name="Mateczun A."/>
            <person name="Nagarajan N."/>
            <person name="Nolan N."/>
            <person name="Osborne B.I."/>
            <person name="Pop M."/>
            <person name="Sozhamannan S."/>
            <person name="Stewart A.C."/>
            <person name="Sulakvelidze A."/>
            <person name="Thomason B."/>
            <person name="Willner K."/>
            <person name="Zwick M.E."/>
        </authorList>
    </citation>
    <scope>NUCLEOTIDE SEQUENCE [LARGE SCALE GENOMIC DNA]</scope>
    <source>
        <strain evidence="1">ATCC 43969</strain>
    </source>
</reference>
<comment type="caution">
    <text evidence="1">The sequence shown here is derived from an EMBL/GenBank/DDBJ whole genome shotgun (WGS) entry which is preliminary data.</text>
</comment>
<keyword evidence="2" id="KW-1185">Reference proteome</keyword>